<dbReference type="STRING" id="195913.SAMN04488004_102231"/>
<reference evidence="7 8" key="1">
    <citation type="submission" date="2016-10" db="EMBL/GenBank/DDBJ databases">
        <authorList>
            <person name="de Groot N.N."/>
        </authorList>
    </citation>
    <scope>NUCLEOTIDE SEQUENCE [LARGE SCALE GENOMIC DNA]</scope>
    <source>
        <strain evidence="7 8">DSM 16199</strain>
    </source>
</reference>
<accession>A0A1I4CNS6</accession>
<name>A0A1I4CNS6_9RHOB</name>
<protein>
    <submittedName>
        <fullName evidence="7">Lipopolysaccharide export system permease protein</fullName>
    </submittedName>
</protein>
<dbReference type="EMBL" id="FOTF01000002">
    <property type="protein sequence ID" value="SFK81899.1"/>
    <property type="molecule type" value="Genomic_DNA"/>
</dbReference>
<dbReference type="Pfam" id="PF03739">
    <property type="entry name" value="LptF_LptG"/>
    <property type="match status" value="1"/>
</dbReference>
<keyword evidence="8" id="KW-1185">Reference proteome</keyword>
<evidence type="ECO:0000256" key="2">
    <source>
        <dbReference type="ARBA" id="ARBA00022475"/>
    </source>
</evidence>
<dbReference type="NCBIfam" id="TIGR04407">
    <property type="entry name" value="LptF_YjgP"/>
    <property type="match status" value="1"/>
</dbReference>
<sequence length="376" mass="41653">MARFDRYMISQLMVTFGFFSLVLVLIYWINAAVRLFDQLIADGQGFGVIIELIMLSLPNVIRLALPLSAFAASVYVTNRMSQDSELVVVQATGFSPWRMARPVLSFGLIVALLMSVLMHILVPLSSTILNERQAEIAQNITARILTEGQFIEPTDGITVYIRAITPEGELQDVFLSDLRDPQSQVTYTARRAYLVRNDGDAQLVMVDGMAQNLRGPDQRLFVTEFADFSYNIGSMMNITPRTNRNSREVMTWDLLSPTPALAAETGRTEAQLVTEAHDRISQSVLGTVAALLGFSALMIGSFSRFGVWPQVIFAIVLIIVIKSLETTGLNMARTSPQMWFASYLAVVAGFAMICTLLFVASRPYLFKRKPKLGAAA</sequence>
<feature type="transmembrane region" description="Helical" evidence="6">
    <location>
        <begin position="103"/>
        <end position="122"/>
    </location>
</feature>
<dbReference type="RefSeq" id="WP_245754110.1">
    <property type="nucleotide sequence ID" value="NZ_CAXYBM010000012.1"/>
</dbReference>
<dbReference type="GO" id="GO:0055085">
    <property type="term" value="P:transmembrane transport"/>
    <property type="evidence" value="ECO:0007669"/>
    <property type="project" value="InterPro"/>
</dbReference>
<dbReference type="Proteomes" id="UP000199550">
    <property type="component" value="Unassembled WGS sequence"/>
</dbReference>
<dbReference type="PANTHER" id="PTHR33529:SF6">
    <property type="entry name" value="YJGP_YJGQ FAMILY PERMEASE"/>
    <property type="match status" value="1"/>
</dbReference>
<gene>
    <name evidence="7" type="ORF">SAMN04488004_102231</name>
</gene>
<dbReference type="GO" id="GO:0015920">
    <property type="term" value="P:lipopolysaccharide transport"/>
    <property type="evidence" value="ECO:0007669"/>
    <property type="project" value="TreeGrafter"/>
</dbReference>
<keyword evidence="3 6" id="KW-0812">Transmembrane</keyword>
<feature type="transmembrane region" description="Helical" evidence="6">
    <location>
        <begin position="49"/>
        <end position="76"/>
    </location>
</feature>
<evidence type="ECO:0000256" key="3">
    <source>
        <dbReference type="ARBA" id="ARBA00022692"/>
    </source>
</evidence>
<evidence type="ECO:0000256" key="1">
    <source>
        <dbReference type="ARBA" id="ARBA00004651"/>
    </source>
</evidence>
<keyword evidence="5 6" id="KW-0472">Membrane</keyword>
<dbReference type="InterPro" id="IPR030922">
    <property type="entry name" value="LptF"/>
</dbReference>
<dbReference type="GO" id="GO:0043190">
    <property type="term" value="C:ATP-binding cassette (ABC) transporter complex"/>
    <property type="evidence" value="ECO:0007669"/>
    <property type="project" value="InterPro"/>
</dbReference>
<evidence type="ECO:0000256" key="4">
    <source>
        <dbReference type="ARBA" id="ARBA00022989"/>
    </source>
</evidence>
<dbReference type="AlphaFoldDB" id="A0A1I4CNS6"/>
<comment type="subcellular location">
    <subcellularLocation>
        <location evidence="1">Cell membrane</location>
        <topology evidence="1">Multi-pass membrane protein</topology>
    </subcellularLocation>
</comment>
<evidence type="ECO:0000313" key="8">
    <source>
        <dbReference type="Proteomes" id="UP000199550"/>
    </source>
</evidence>
<evidence type="ECO:0000256" key="6">
    <source>
        <dbReference type="SAM" id="Phobius"/>
    </source>
</evidence>
<feature type="transmembrane region" description="Helical" evidence="6">
    <location>
        <begin position="311"/>
        <end position="332"/>
    </location>
</feature>
<keyword evidence="2" id="KW-1003">Cell membrane</keyword>
<keyword evidence="4 6" id="KW-1133">Transmembrane helix</keyword>
<organism evidence="7 8">
    <name type="scientific">Loktanella salsilacus</name>
    <dbReference type="NCBI Taxonomy" id="195913"/>
    <lineage>
        <taxon>Bacteria</taxon>
        <taxon>Pseudomonadati</taxon>
        <taxon>Pseudomonadota</taxon>
        <taxon>Alphaproteobacteria</taxon>
        <taxon>Rhodobacterales</taxon>
        <taxon>Roseobacteraceae</taxon>
        <taxon>Loktanella</taxon>
    </lineage>
</organism>
<dbReference type="InterPro" id="IPR005495">
    <property type="entry name" value="LptG/LptF_permease"/>
</dbReference>
<proteinExistence type="predicted"/>
<feature type="transmembrane region" description="Helical" evidence="6">
    <location>
        <begin position="338"/>
        <end position="360"/>
    </location>
</feature>
<evidence type="ECO:0000256" key="5">
    <source>
        <dbReference type="ARBA" id="ARBA00023136"/>
    </source>
</evidence>
<evidence type="ECO:0000313" key="7">
    <source>
        <dbReference type="EMBL" id="SFK81899.1"/>
    </source>
</evidence>
<feature type="transmembrane region" description="Helical" evidence="6">
    <location>
        <begin position="12"/>
        <end position="29"/>
    </location>
</feature>
<feature type="transmembrane region" description="Helical" evidence="6">
    <location>
        <begin position="280"/>
        <end position="299"/>
    </location>
</feature>
<dbReference type="PANTHER" id="PTHR33529">
    <property type="entry name" value="SLR0882 PROTEIN-RELATED"/>
    <property type="match status" value="1"/>
</dbReference>